<evidence type="ECO:0000259" key="8">
    <source>
        <dbReference type="Pfam" id="PF03460"/>
    </source>
</evidence>
<dbReference type="PANTHER" id="PTHR43809:SF1">
    <property type="entry name" value="NITRITE REDUCTASE (NADH) LARGE SUBUNIT"/>
    <property type="match status" value="1"/>
</dbReference>
<dbReference type="SUPFAM" id="SSF56014">
    <property type="entry name" value="Nitrite and sulphite reductase 4Fe-4S domain-like"/>
    <property type="match status" value="1"/>
</dbReference>
<dbReference type="InterPro" id="IPR006066">
    <property type="entry name" value="NO2/SO3_Rdtase_FeS/sirohaem_BS"/>
</dbReference>
<keyword evidence="2" id="KW-0349">Heme</keyword>
<evidence type="ECO:0000313" key="9">
    <source>
        <dbReference type="EMBL" id="BDQ38728.1"/>
    </source>
</evidence>
<dbReference type="Pfam" id="PF01077">
    <property type="entry name" value="NIR_SIR"/>
    <property type="match status" value="1"/>
</dbReference>
<dbReference type="InterPro" id="IPR045854">
    <property type="entry name" value="NO2/SO3_Rdtase_4Fe4S_sf"/>
</dbReference>
<dbReference type="PROSITE" id="PS00365">
    <property type="entry name" value="NIR_SIR"/>
    <property type="match status" value="1"/>
</dbReference>
<evidence type="ECO:0000259" key="7">
    <source>
        <dbReference type="Pfam" id="PF01077"/>
    </source>
</evidence>
<keyword evidence="10" id="KW-1185">Reference proteome</keyword>
<dbReference type="RefSeq" id="WP_281761221.1">
    <property type="nucleotide sequence ID" value="NZ_AP026709.1"/>
</dbReference>
<keyword evidence="1" id="KW-0004">4Fe-4S</keyword>
<reference evidence="9 10" key="1">
    <citation type="submission" date="2022-08" db="EMBL/GenBank/DDBJ databases">
        <title>Genome Sequence of the sulphate-reducing bacterium, Pseudodesulfovibrio sp. SYK.</title>
        <authorList>
            <person name="Kondo R."/>
            <person name="Kataoka T."/>
        </authorList>
    </citation>
    <scope>NUCLEOTIDE SEQUENCE [LARGE SCALE GENOMIC DNA]</scope>
    <source>
        <strain evidence="9 10">SYK</strain>
    </source>
</reference>
<protein>
    <submittedName>
        <fullName evidence="9">Sulfite reductase, assimilatory-type</fullName>
    </submittedName>
</protein>
<dbReference type="Proteomes" id="UP001317742">
    <property type="component" value="Chromosome"/>
</dbReference>
<feature type="domain" description="Nitrite/sulphite reductase 4Fe-4S" evidence="7">
    <location>
        <begin position="87"/>
        <end position="213"/>
    </location>
</feature>
<accession>A0ABM8B4F8</accession>
<gene>
    <name evidence="9" type="ORF">SYK_30880</name>
</gene>
<evidence type="ECO:0000313" key="10">
    <source>
        <dbReference type="Proteomes" id="UP001317742"/>
    </source>
</evidence>
<keyword evidence="3" id="KW-0479">Metal-binding</keyword>
<evidence type="ECO:0000256" key="6">
    <source>
        <dbReference type="ARBA" id="ARBA00023014"/>
    </source>
</evidence>
<dbReference type="InterPro" id="IPR005117">
    <property type="entry name" value="NiRdtase/SiRdtase_haem-b_fer"/>
</dbReference>
<name>A0ABM8B4F8_9BACT</name>
<dbReference type="Gene3D" id="3.30.413.10">
    <property type="entry name" value="Sulfite Reductase Hemoprotein, domain 1"/>
    <property type="match status" value="1"/>
</dbReference>
<keyword evidence="6" id="KW-0411">Iron-sulfur</keyword>
<evidence type="ECO:0000256" key="5">
    <source>
        <dbReference type="ARBA" id="ARBA00023004"/>
    </source>
</evidence>
<sequence length="218" mass="23312">MTSIVSEPVTVMPIERKDGTYALRLCLNQGLLTPGMTRSVMEIMETYPGVTLRATTGQRMNLEGVPKGKLDEIVSTLGVSIPKCPPGVSVCPGGELCKYGQQNTREMGDRLLEVVKANGPYPFKVKSGVSGCGMACSLSFVRDIGLVGIAKGWNVIYGGSARHRAAPGLRLAKGVSDDEALAIIAKALVYYRDTAKKGERIGMMVRRLGHDVVADALK</sequence>
<feature type="domain" description="Nitrite/Sulfite reductase ferredoxin-like" evidence="8">
    <location>
        <begin position="15"/>
        <end position="77"/>
    </location>
</feature>
<evidence type="ECO:0000256" key="2">
    <source>
        <dbReference type="ARBA" id="ARBA00022617"/>
    </source>
</evidence>
<dbReference type="InterPro" id="IPR006067">
    <property type="entry name" value="NO2/SO3_Rdtase_4Fe4S_dom"/>
</dbReference>
<proteinExistence type="predicted"/>
<dbReference type="InterPro" id="IPR052034">
    <property type="entry name" value="NasD-like"/>
</dbReference>
<evidence type="ECO:0000256" key="4">
    <source>
        <dbReference type="ARBA" id="ARBA00023002"/>
    </source>
</evidence>
<evidence type="ECO:0000256" key="3">
    <source>
        <dbReference type="ARBA" id="ARBA00022723"/>
    </source>
</evidence>
<keyword evidence="5" id="KW-0408">Iron</keyword>
<dbReference type="EMBL" id="AP026709">
    <property type="protein sequence ID" value="BDQ38728.1"/>
    <property type="molecule type" value="Genomic_DNA"/>
</dbReference>
<organism evidence="9 10">
    <name type="scientific">Pseudodesulfovibrio nedwellii</name>
    <dbReference type="NCBI Taxonomy" id="2973072"/>
    <lineage>
        <taxon>Bacteria</taxon>
        <taxon>Pseudomonadati</taxon>
        <taxon>Thermodesulfobacteriota</taxon>
        <taxon>Desulfovibrionia</taxon>
        <taxon>Desulfovibrionales</taxon>
        <taxon>Desulfovibrionaceae</taxon>
    </lineage>
</organism>
<dbReference type="Pfam" id="PF03460">
    <property type="entry name" value="NIR_SIR_ferr"/>
    <property type="match status" value="1"/>
</dbReference>
<dbReference type="InterPro" id="IPR036136">
    <property type="entry name" value="Nit/Sulf_reduc_fer-like_dom_sf"/>
</dbReference>
<dbReference type="PANTHER" id="PTHR43809">
    <property type="entry name" value="NITRITE REDUCTASE (NADH) LARGE SUBUNIT"/>
    <property type="match status" value="1"/>
</dbReference>
<dbReference type="SUPFAM" id="SSF55124">
    <property type="entry name" value="Nitrite/Sulfite reductase N-terminal domain-like"/>
    <property type="match status" value="1"/>
</dbReference>
<keyword evidence="4" id="KW-0560">Oxidoreductase</keyword>
<evidence type="ECO:0000256" key="1">
    <source>
        <dbReference type="ARBA" id="ARBA00022485"/>
    </source>
</evidence>